<dbReference type="Proteomes" id="UP000054549">
    <property type="component" value="Unassembled WGS sequence"/>
</dbReference>
<evidence type="ECO:0000259" key="2">
    <source>
        <dbReference type="Pfam" id="PF03732"/>
    </source>
</evidence>
<feature type="region of interest" description="Disordered" evidence="1">
    <location>
        <begin position="277"/>
        <end position="302"/>
    </location>
</feature>
<feature type="compositionally biased region" description="Polar residues" evidence="1">
    <location>
        <begin position="11"/>
        <end position="21"/>
    </location>
</feature>
<evidence type="ECO:0000313" key="4">
    <source>
        <dbReference type="Proteomes" id="UP000054549"/>
    </source>
</evidence>
<dbReference type="Pfam" id="PF03732">
    <property type="entry name" value="Retrotrans_gag"/>
    <property type="match status" value="1"/>
</dbReference>
<organism evidence="3 4">
    <name type="scientific">Amanita muscaria (strain Koide BX008)</name>
    <dbReference type="NCBI Taxonomy" id="946122"/>
    <lineage>
        <taxon>Eukaryota</taxon>
        <taxon>Fungi</taxon>
        <taxon>Dikarya</taxon>
        <taxon>Basidiomycota</taxon>
        <taxon>Agaricomycotina</taxon>
        <taxon>Agaricomycetes</taxon>
        <taxon>Agaricomycetidae</taxon>
        <taxon>Agaricales</taxon>
        <taxon>Pluteineae</taxon>
        <taxon>Amanitaceae</taxon>
        <taxon>Amanita</taxon>
    </lineage>
</organism>
<dbReference type="InterPro" id="IPR005162">
    <property type="entry name" value="Retrotrans_gag_dom"/>
</dbReference>
<feature type="domain" description="Retrotransposon gag" evidence="2">
    <location>
        <begin position="152"/>
        <end position="225"/>
    </location>
</feature>
<sequence>MAEKRDVRFQGTDTTISVPTTQSQSSSSSNSSGRPEDRPPVQRRPRPSLLLLEPPGENLQPKISSLKDKSIDKTDEMIREIVQDATTVSVSREDNPMNLSKLGIKLSMPEYNGGDTLEGFIRFTKEATKYLSLYNLLRPDYRSYHTDFLGQMLKGKAQTWFNHAIGPNLEQQTSLEDALIVLKRYFIKDASLRDSASKFDRLSQGGRTVAEHFRELERLSQQMIQTPSDYDFRRRLVTALNNETATAITRFRFTPENNTMEELLRAARQVEQSQFYIERDDQKSSQQPKSVLRKRNQQRIHY</sequence>
<feature type="compositionally biased region" description="Low complexity" evidence="1">
    <location>
        <begin position="22"/>
        <end position="32"/>
    </location>
</feature>
<evidence type="ECO:0000313" key="3">
    <source>
        <dbReference type="EMBL" id="KIL57935.1"/>
    </source>
</evidence>
<dbReference type="OrthoDB" id="3056403at2759"/>
<dbReference type="AlphaFoldDB" id="A0A0C2S5E4"/>
<reference evidence="3 4" key="1">
    <citation type="submission" date="2014-04" db="EMBL/GenBank/DDBJ databases">
        <title>Evolutionary Origins and Diversification of the Mycorrhizal Mutualists.</title>
        <authorList>
            <consortium name="DOE Joint Genome Institute"/>
            <consortium name="Mycorrhizal Genomics Consortium"/>
            <person name="Kohler A."/>
            <person name="Kuo A."/>
            <person name="Nagy L.G."/>
            <person name="Floudas D."/>
            <person name="Copeland A."/>
            <person name="Barry K.W."/>
            <person name="Cichocki N."/>
            <person name="Veneault-Fourrey C."/>
            <person name="LaButti K."/>
            <person name="Lindquist E.A."/>
            <person name="Lipzen A."/>
            <person name="Lundell T."/>
            <person name="Morin E."/>
            <person name="Murat C."/>
            <person name="Riley R."/>
            <person name="Ohm R."/>
            <person name="Sun H."/>
            <person name="Tunlid A."/>
            <person name="Henrissat B."/>
            <person name="Grigoriev I.V."/>
            <person name="Hibbett D.S."/>
            <person name="Martin F."/>
        </authorList>
    </citation>
    <scope>NUCLEOTIDE SEQUENCE [LARGE SCALE GENOMIC DNA]</scope>
    <source>
        <strain evidence="3 4">Koide BX008</strain>
    </source>
</reference>
<dbReference type="InParanoid" id="A0A0C2S5E4"/>
<name>A0A0C2S5E4_AMAMK</name>
<feature type="region of interest" description="Disordered" evidence="1">
    <location>
        <begin position="1"/>
        <end position="63"/>
    </location>
</feature>
<dbReference type="STRING" id="946122.A0A0C2S5E4"/>
<feature type="compositionally biased region" description="Basic residues" evidence="1">
    <location>
        <begin position="291"/>
        <end position="302"/>
    </location>
</feature>
<keyword evidence="4" id="KW-1185">Reference proteome</keyword>
<evidence type="ECO:0000256" key="1">
    <source>
        <dbReference type="SAM" id="MobiDB-lite"/>
    </source>
</evidence>
<protein>
    <recommendedName>
        <fullName evidence="2">Retrotransposon gag domain-containing protein</fullName>
    </recommendedName>
</protein>
<proteinExistence type="predicted"/>
<gene>
    <name evidence="3" type="ORF">M378DRAFT_181481</name>
</gene>
<dbReference type="HOGENOM" id="CLU_921247_0_0_1"/>
<accession>A0A0C2S5E4</accession>
<dbReference type="EMBL" id="KN818353">
    <property type="protein sequence ID" value="KIL57935.1"/>
    <property type="molecule type" value="Genomic_DNA"/>
</dbReference>
<feature type="compositionally biased region" description="Low complexity" evidence="1">
    <location>
        <begin position="47"/>
        <end position="63"/>
    </location>
</feature>